<protein>
    <submittedName>
        <fullName evidence="1">Uncharacterized protein</fullName>
    </submittedName>
</protein>
<dbReference type="EMBL" id="FZOH01000003">
    <property type="protein sequence ID" value="SNS24623.1"/>
    <property type="molecule type" value="Genomic_DNA"/>
</dbReference>
<keyword evidence="2" id="KW-1185">Reference proteome</keyword>
<dbReference type="RefSeq" id="WP_089403617.1">
    <property type="nucleotide sequence ID" value="NZ_FZOH01000003.1"/>
</dbReference>
<dbReference type="AlphaFoldDB" id="A0A239CZ49"/>
<accession>A0A239CZ49</accession>
<dbReference type="Proteomes" id="UP000198386">
    <property type="component" value="Unassembled WGS sequence"/>
</dbReference>
<sequence>MANLYFGTGSPIGVIDINETGALPGSRLQMGLVNQQGFAHHLISHRDICFNAANGFFFFRRNNVAGDPNNFTDLVTISQNGDMRVQGRLTATAKSFSIPHPLDPAHLRLVHGSIEGPEHAVLYRGQGRLERGTTTVTLPDYFESLTAEHGRTVQLTPLCHDDQPISALAASQVRNGSFTVRGVDSANPSQAFYWEVKAVRSDVEPLQVEVSRSPVESAAEPALV</sequence>
<dbReference type="OrthoDB" id="5067971at2"/>
<proteinExistence type="predicted"/>
<name>A0A239CZ49_9ACTN</name>
<evidence type="ECO:0000313" key="2">
    <source>
        <dbReference type="Proteomes" id="UP000198386"/>
    </source>
</evidence>
<reference evidence="2" key="1">
    <citation type="submission" date="2017-06" db="EMBL/GenBank/DDBJ databases">
        <authorList>
            <person name="Varghese N."/>
            <person name="Submissions S."/>
        </authorList>
    </citation>
    <scope>NUCLEOTIDE SEQUENCE [LARGE SCALE GENOMIC DNA]</scope>
    <source>
        <strain evidence="2">DSM 45423</strain>
    </source>
</reference>
<evidence type="ECO:0000313" key="1">
    <source>
        <dbReference type="EMBL" id="SNS24623.1"/>
    </source>
</evidence>
<organism evidence="1 2">
    <name type="scientific">Geodermatophilus saharensis</name>
    <dbReference type="NCBI Taxonomy" id="1137994"/>
    <lineage>
        <taxon>Bacteria</taxon>
        <taxon>Bacillati</taxon>
        <taxon>Actinomycetota</taxon>
        <taxon>Actinomycetes</taxon>
        <taxon>Geodermatophilales</taxon>
        <taxon>Geodermatophilaceae</taxon>
        <taxon>Geodermatophilus</taxon>
    </lineage>
</organism>
<gene>
    <name evidence="1" type="ORF">SAMN04488107_1872</name>
</gene>